<protein>
    <submittedName>
        <fullName evidence="2">Uncharacterized protein</fullName>
    </submittedName>
</protein>
<proteinExistence type="predicted"/>
<name>A0A0F9H6B6_9ZZZZ</name>
<evidence type="ECO:0000256" key="1">
    <source>
        <dbReference type="SAM" id="Phobius"/>
    </source>
</evidence>
<reference evidence="2" key="1">
    <citation type="journal article" date="2015" name="Nature">
        <title>Complex archaea that bridge the gap between prokaryotes and eukaryotes.</title>
        <authorList>
            <person name="Spang A."/>
            <person name="Saw J.H."/>
            <person name="Jorgensen S.L."/>
            <person name="Zaremba-Niedzwiedzka K."/>
            <person name="Martijn J."/>
            <person name="Lind A.E."/>
            <person name="van Eijk R."/>
            <person name="Schleper C."/>
            <person name="Guy L."/>
            <person name="Ettema T.J."/>
        </authorList>
    </citation>
    <scope>NUCLEOTIDE SEQUENCE</scope>
</reference>
<comment type="caution">
    <text evidence="2">The sequence shown here is derived from an EMBL/GenBank/DDBJ whole genome shotgun (WGS) entry which is preliminary data.</text>
</comment>
<keyword evidence="1" id="KW-1133">Transmembrane helix</keyword>
<evidence type="ECO:0000313" key="2">
    <source>
        <dbReference type="EMBL" id="KKM06605.1"/>
    </source>
</evidence>
<dbReference type="EMBL" id="LAZR01015953">
    <property type="protein sequence ID" value="KKM06605.1"/>
    <property type="molecule type" value="Genomic_DNA"/>
</dbReference>
<gene>
    <name evidence="2" type="ORF">LCGC14_1742290</name>
</gene>
<sequence length="40" mass="4406">MTPAQGPYKDTPPDVVGIVIFIIMFFLGLVALLLYIRVSP</sequence>
<accession>A0A0F9H6B6</accession>
<keyword evidence="1" id="KW-0472">Membrane</keyword>
<dbReference type="AlphaFoldDB" id="A0A0F9H6B6"/>
<feature type="transmembrane region" description="Helical" evidence="1">
    <location>
        <begin position="15"/>
        <end position="36"/>
    </location>
</feature>
<keyword evidence="1" id="KW-0812">Transmembrane</keyword>
<organism evidence="2">
    <name type="scientific">marine sediment metagenome</name>
    <dbReference type="NCBI Taxonomy" id="412755"/>
    <lineage>
        <taxon>unclassified sequences</taxon>
        <taxon>metagenomes</taxon>
        <taxon>ecological metagenomes</taxon>
    </lineage>
</organism>